<proteinExistence type="predicted"/>
<feature type="region of interest" description="Disordered" evidence="1">
    <location>
        <begin position="1"/>
        <end position="41"/>
    </location>
</feature>
<evidence type="ECO:0000313" key="2">
    <source>
        <dbReference type="EMBL" id="GGK78622.1"/>
    </source>
</evidence>
<dbReference type="Proteomes" id="UP000637788">
    <property type="component" value="Unassembled WGS sequence"/>
</dbReference>
<accession>A0A917QZH3</accession>
<feature type="compositionally biased region" description="Basic and acidic residues" evidence="1">
    <location>
        <begin position="20"/>
        <end position="29"/>
    </location>
</feature>
<organism evidence="2 3">
    <name type="scientific">Streptomyces flaveus</name>
    <dbReference type="NCBI Taxonomy" id="66370"/>
    <lineage>
        <taxon>Bacteria</taxon>
        <taxon>Bacillati</taxon>
        <taxon>Actinomycetota</taxon>
        <taxon>Actinomycetes</taxon>
        <taxon>Kitasatosporales</taxon>
        <taxon>Streptomycetaceae</taxon>
        <taxon>Streptomyces</taxon>
        <taxon>Streptomyces aurantiacus group</taxon>
    </lineage>
</organism>
<reference evidence="2" key="2">
    <citation type="submission" date="2020-09" db="EMBL/GenBank/DDBJ databases">
        <authorList>
            <person name="Sun Q."/>
            <person name="Ohkuma M."/>
        </authorList>
    </citation>
    <scope>NUCLEOTIDE SEQUENCE</scope>
    <source>
        <strain evidence="2">JCM 3035</strain>
    </source>
</reference>
<dbReference type="AlphaFoldDB" id="A0A917QZH3"/>
<dbReference type="EMBL" id="BMPQ01000010">
    <property type="protein sequence ID" value="GGK78622.1"/>
    <property type="molecule type" value="Genomic_DNA"/>
</dbReference>
<keyword evidence="3" id="KW-1185">Reference proteome</keyword>
<name>A0A917QZH3_9ACTN</name>
<protein>
    <submittedName>
        <fullName evidence="2">Uncharacterized protein</fullName>
    </submittedName>
</protein>
<comment type="caution">
    <text evidence="2">The sequence shown here is derived from an EMBL/GenBank/DDBJ whole genome shotgun (WGS) entry which is preliminary data.</text>
</comment>
<gene>
    <name evidence="2" type="ORF">GCM10010094_44790</name>
</gene>
<sequence length="85" mass="8985">MGTGATLKDNGENADDNTEQEPRKTEKNGLPESEGTAWLPDPIATRSSLAAFRVRYLTSIPKRPRSGSIPSMPLSTSAAGSEPGI</sequence>
<evidence type="ECO:0000313" key="3">
    <source>
        <dbReference type="Proteomes" id="UP000637788"/>
    </source>
</evidence>
<feature type="region of interest" description="Disordered" evidence="1">
    <location>
        <begin position="59"/>
        <end position="85"/>
    </location>
</feature>
<evidence type="ECO:0000256" key="1">
    <source>
        <dbReference type="SAM" id="MobiDB-lite"/>
    </source>
</evidence>
<reference evidence="2" key="1">
    <citation type="journal article" date="2014" name="Int. J. Syst. Evol. Microbiol.">
        <title>Complete genome sequence of Corynebacterium casei LMG S-19264T (=DSM 44701T), isolated from a smear-ripened cheese.</title>
        <authorList>
            <consortium name="US DOE Joint Genome Institute (JGI-PGF)"/>
            <person name="Walter F."/>
            <person name="Albersmeier A."/>
            <person name="Kalinowski J."/>
            <person name="Ruckert C."/>
        </authorList>
    </citation>
    <scope>NUCLEOTIDE SEQUENCE</scope>
    <source>
        <strain evidence="2">JCM 3035</strain>
    </source>
</reference>